<feature type="transmembrane region" description="Helical" evidence="7">
    <location>
        <begin position="257"/>
        <end position="276"/>
    </location>
</feature>
<evidence type="ECO:0000259" key="8">
    <source>
        <dbReference type="PROSITE" id="PS50928"/>
    </source>
</evidence>
<evidence type="ECO:0000256" key="6">
    <source>
        <dbReference type="ARBA" id="ARBA00023136"/>
    </source>
</evidence>
<feature type="transmembrane region" description="Helical" evidence="7">
    <location>
        <begin position="83"/>
        <end position="107"/>
    </location>
</feature>
<dbReference type="Pfam" id="PF00528">
    <property type="entry name" value="BPD_transp_1"/>
    <property type="match status" value="1"/>
</dbReference>
<dbReference type="SUPFAM" id="SSF161098">
    <property type="entry name" value="MetI-like"/>
    <property type="match status" value="1"/>
</dbReference>
<protein>
    <submittedName>
        <fullName evidence="9">Transporter</fullName>
    </submittedName>
</protein>
<comment type="similarity">
    <text evidence="7">Belongs to the binding-protein-dependent transport system permease family.</text>
</comment>
<evidence type="ECO:0000313" key="10">
    <source>
        <dbReference type="Proteomes" id="UP000645217"/>
    </source>
</evidence>
<keyword evidence="10" id="KW-1185">Reference proteome</keyword>
<dbReference type="PANTHER" id="PTHR32243">
    <property type="entry name" value="MALTOSE TRANSPORT SYSTEM PERMEASE-RELATED"/>
    <property type="match status" value="1"/>
</dbReference>
<keyword evidence="5 7" id="KW-1133">Transmembrane helix</keyword>
<feature type="transmembrane region" description="Helical" evidence="7">
    <location>
        <begin position="155"/>
        <end position="175"/>
    </location>
</feature>
<comment type="caution">
    <text evidence="9">The sequence shown here is derived from an EMBL/GenBank/DDBJ whole genome shotgun (WGS) entry which is preliminary data.</text>
</comment>
<keyword evidence="2 7" id="KW-0813">Transport</keyword>
<reference evidence="9" key="1">
    <citation type="journal article" date="2014" name="Int. J. Syst. Evol. Microbiol.">
        <title>Complete genome sequence of Corynebacterium casei LMG S-19264T (=DSM 44701T), isolated from a smear-ripened cheese.</title>
        <authorList>
            <consortium name="US DOE Joint Genome Institute (JGI-PGF)"/>
            <person name="Walter F."/>
            <person name="Albersmeier A."/>
            <person name="Kalinowski J."/>
            <person name="Ruckert C."/>
        </authorList>
    </citation>
    <scope>NUCLEOTIDE SEQUENCE</scope>
    <source>
        <strain evidence="9">JCM 13064</strain>
    </source>
</reference>
<accession>A0A917R7W4</accession>
<dbReference type="InterPro" id="IPR050901">
    <property type="entry name" value="BP-dep_ABC_trans_perm"/>
</dbReference>
<feature type="domain" description="ABC transmembrane type-1" evidence="8">
    <location>
        <begin position="84"/>
        <end position="276"/>
    </location>
</feature>
<dbReference type="RefSeq" id="WP_189164565.1">
    <property type="nucleotide sequence ID" value="NZ_BMNT01000021.1"/>
</dbReference>
<dbReference type="EMBL" id="BMNT01000021">
    <property type="protein sequence ID" value="GGK93811.1"/>
    <property type="molecule type" value="Genomic_DNA"/>
</dbReference>
<reference evidence="9" key="2">
    <citation type="submission" date="2020-09" db="EMBL/GenBank/DDBJ databases">
        <authorList>
            <person name="Sun Q."/>
            <person name="Ohkuma M."/>
        </authorList>
    </citation>
    <scope>NUCLEOTIDE SEQUENCE</scope>
    <source>
        <strain evidence="9">JCM 13064</strain>
    </source>
</reference>
<evidence type="ECO:0000256" key="3">
    <source>
        <dbReference type="ARBA" id="ARBA00022475"/>
    </source>
</evidence>
<keyword evidence="4 7" id="KW-0812">Transmembrane</keyword>
<dbReference type="PANTHER" id="PTHR32243:SF24">
    <property type="entry name" value="DIACETYLCHITOBIOSE UPTAKE SYSTEM PERMEASE PROTEIN NGCG"/>
    <property type="match status" value="1"/>
</dbReference>
<feature type="transmembrane region" description="Helical" evidence="7">
    <location>
        <begin position="24"/>
        <end position="42"/>
    </location>
</feature>
<dbReference type="Gene3D" id="1.10.3720.10">
    <property type="entry name" value="MetI-like"/>
    <property type="match status" value="1"/>
</dbReference>
<feature type="transmembrane region" description="Helical" evidence="7">
    <location>
        <begin position="119"/>
        <end position="143"/>
    </location>
</feature>
<proteinExistence type="inferred from homology"/>
<organism evidence="9 10">
    <name type="scientific">Sphaerisporangium melleum</name>
    <dbReference type="NCBI Taxonomy" id="321316"/>
    <lineage>
        <taxon>Bacteria</taxon>
        <taxon>Bacillati</taxon>
        <taxon>Actinomycetota</taxon>
        <taxon>Actinomycetes</taxon>
        <taxon>Streptosporangiales</taxon>
        <taxon>Streptosporangiaceae</taxon>
        <taxon>Sphaerisporangium</taxon>
    </lineage>
</organism>
<dbReference type="InterPro" id="IPR000515">
    <property type="entry name" value="MetI-like"/>
</dbReference>
<dbReference type="InterPro" id="IPR035906">
    <property type="entry name" value="MetI-like_sf"/>
</dbReference>
<sequence>MTGSRPTPPQDGGSGHRRVISGRTAVLAVIALVMLIPAYLLVVNSFKSQQDITQEPFGIPFGRLSLGHLREALASPDFSLLRAYLVTAAFAVAVNVLSLLVSGPAAYVIARSLRIRHRVLLGCFLVGLFIPSQVLVIPVIFVLKSLGLMGTVAGFLAFETTLTLPISMFLYVSYIKTLPRQLDEAARIDGAGPIGTFWRIIFPLMRPAVATAVILHTIGVWTDFVNPQIILGPGSSLYTVTTSVYAAIGRYSTDFTVVYPNLLMAVVPVLVFFVLLQRNIVSGLTSGAVKE</sequence>
<keyword evidence="3" id="KW-1003">Cell membrane</keyword>
<evidence type="ECO:0000256" key="7">
    <source>
        <dbReference type="RuleBase" id="RU363032"/>
    </source>
</evidence>
<comment type="subcellular location">
    <subcellularLocation>
        <location evidence="1 7">Cell membrane</location>
        <topology evidence="1 7">Multi-pass membrane protein</topology>
    </subcellularLocation>
</comment>
<name>A0A917R7W4_9ACTN</name>
<evidence type="ECO:0000256" key="4">
    <source>
        <dbReference type="ARBA" id="ARBA00022692"/>
    </source>
</evidence>
<evidence type="ECO:0000256" key="1">
    <source>
        <dbReference type="ARBA" id="ARBA00004651"/>
    </source>
</evidence>
<dbReference type="GO" id="GO:0005886">
    <property type="term" value="C:plasma membrane"/>
    <property type="evidence" value="ECO:0007669"/>
    <property type="project" value="UniProtKB-SubCell"/>
</dbReference>
<dbReference type="AlphaFoldDB" id="A0A917R7W4"/>
<feature type="transmembrane region" description="Helical" evidence="7">
    <location>
        <begin position="196"/>
        <end position="218"/>
    </location>
</feature>
<evidence type="ECO:0000256" key="5">
    <source>
        <dbReference type="ARBA" id="ARBA00022989"/>
    </source>
</evidence>
<dbReference type="GO" id="GO:0055085">
    <property type="term" value="P:transmembrane transport"/>
    <property type="evidence" value="ECO:0007669"/>
    <property type="project" value="InterPro"/>
</dbReference>
<evidence type="ECO:0000256" key="2">
    <source>
        <dbReference type="ARBA" id="ARBA00022448"/>
    </source>
</evidence>
<dbReference type="CDD" id="cd06261">
    <property type="entry name" value="TM_PBP2"/>
    <property type="match status" value="1"/>
</dbReference>
<evidence type="ECO:0000313" key="9">
    <source>
        <dbReference type="EMBL" id="GGK93811.1"/>
    </source>
</evidence>
<dbReference type="PROSITE" id="PS50928">
    <property type="entry name" value="ABC_TM1"/>
    <property type="match status" value="1"/>
</dbReference>
<dbReference type="Proteomes" id="UP000645217">
    <property type="component" value="Unassembled WGS sequence"/>
</dbReference>
<gene>
    <name evidence="9" type="ORF">GCM10007964_40260</name>
</gene>
<keyword evidence="6 7" id="KW-0472">Membrane</keyword>